<dbReference type="PANTHER" id="PTHR47934">
    <property type="entry name" value="PENTATRICOPEPTIDE REPEAT-CONTAINING PROTEIN PET309, MITOCHONDRIAL"/>
    <property type="match status" value="1"/>
</dbReference>
<evidence type="ECO:0000313" key="5">
    <source>
        <dbReference type="Proteomes" id="UP000324897"/>
    </source>
</evidence>
<feature type="repeat" description="PPR" evidence="3">
    <location>
        <begin position="303"/>
        <end position="337"/>
    </location>
</feature>
<dbReference type="GO" id="GO:0006396">
    <property type="term" value="P:RNA processing"/>
    <property type="evidence" value="ECO:0007669"/>
    <property type="project" value="TreeGrafter"/>
</dbReference>
<dbReference type="Pfam" id="PF01535">
    <property type="entry name" value="PPR"/>
    <property type="match status" value="2"/>
</dbReference>
<dbReference type="InterPro" id="IPR051114">
    <property type="entry name" value="Mito_RNA_Proc_CCM1"/>
</dbReference>
<proteinExistence type="predicted"/>
<evidence type="ECO:0008006" key="6">
    <source>
        <dbReference type="Google" id="ProtNLM"/>
    </source>
</evidence>
<evidence type="ECO:0000256" key="1">
    <source>
        <dbReference type="ARBA" id="ARBA00022737"/>
    </source>
</evidence>
<dbReference type="NCBIfam" id="TIGR00756">
    <property type="entry name" value="PPR"/>
    <property type="match status" value="5"/>
</dbReference>
<feature type="repeat" description="PPR" evidence="3">
    <location>
        <begin position="232"/>
        <end position="262"/>
    </location>
</feature>
<dbReference type="AlphaFoldDB" id="A0A5J9TBH5"/>
<feature type="non-terminal residue" evidence="4">
    <location>
        <position position="1"/>
    </location>
</feature>
<reference evidence="4 5" key="1">
    <citation type="journal article" date="2019" name="Sci. Rep.">
        <title>A high-quality genome of Eragrostis curvula grass provides insights into Poaceae evolution and supports new strategies to enhance forage quality.</title>
        <authorList>
            <person name="Carballo J."/>
            <person name="Santos B.A.C.M."/>
            <person name="Zappacosta D."/>
            <person name="Garbus I."/>
            <person name="Selva J.P."/>
            <person name="Gallo C.A."/>
            <person name="Diaz A."/>
            <person name="Albertini E."/>
            <person name="Caccamo M."/>
            <person name="Echenique V."/>
        </authorList>
    </citation>
    <scope>NUCLEOTIDE SEQUENCE [LARGE SCALE GENOMIC DNA]</scope>
    <source>
        <strain evidence="5">cv. Victoria</strain>
        <tissue evidence="4">Leaf</tissue>
    </source>
</reference>
<evidence type="ECO:0000256" key="2">
    <source>
        <dbReference type="ARBA" id="ARBA00022946"/>
    </source>
</evidence>
<gene>
    <name evidence="4" type="ORF">EJB05_42076</name>
</gene>
<evidence type="ECO:0000256" key="3">
    <source>
        <dbReference type="PROSITE-ProRule" id="PRU00708"/>
    </source>
</evidence>
<keyword evidence="5" id="KW-1185">Reference proteome</keyword>
<dbReference type="EMBL" id="RWGY01000039">
    <property type="protein sequence ID" value="TVU08665.1"/>
    <property type="molecule type" value="Genomic_DNA"/>
</dbReference>
<dbReference type="InterPro" id="IPR002885">
    <property type="entry name" value="PPR_rpt"/>
</dbReference>
<dbReference type="InterPro" id="IPR011990">
    <property type="entry name" value="TPR-like_helical_dom_sf"/>
</dbReference>
<sequence length="485" mass="53758">MPVPLLPPPRRAAAPLLTPTVPHLARLLLSHAPATPPLLLALLPACPALLPPLLSHLLLSHSPPLPALSLYRHLLALPHFPVPESSLPVLLRFLARSRRYAHLSFPLLESLPSTHPHLLSTPALAVILSTALSASGPGASFDAAVTCFDSAALVWARAGRAFGAAELNALLRAFCARGRVAEARALFHRYCDTYPPDTRTFNTLLLGFKEAGHAQALDLFYHDAVLRGFVPDAVSYCVRMDAYCKKGRFLDALQLLDEMRTRENCKPTLQVFTTLIYGAGIVRDAVRARQLFDEMEKCGVTPDRGAHNALMGVYVRARDLQSAMALMGEMERKGIGLDDVSYNTMFCGFQRVGDLEGIWRVYSKMVGSGFMPRTRTTMLLMKVFCENRRPDLGLELWNYLMGKGCVPHRHALDLLVTGLCCRGAVIEAYVCFREMIEVGMAPTERAFRILEGFLRRAREFGKAEEICQMMKAIQLDEHQVEEEAV</sequence>
<dbReference type="PROSITE" id="PS51375">
    <property type="entry name" value="PPR"/>
    <property type="match status" value="4"/>
</dbReference>
<dbReference type="GO" id="GO:0005739">
    <property type="term" value="C:mitochondrion"/>
    <property type="evidence" value="ECO:0007669"/>
    <property type="project" value="TreeGrafter"/>
</dbReference>
<dbReference type="GO" id="GO:0003729">
    <property type="term" value="F:mRNA binding"/>
    <property type="evidence" value="ECO:0007669"/>
    <property type="project" value="TreeGrafter"/>
</dbReference>
<dbReference type="PANTHER" id="PTHR47934:SF13">
    <property type="entry name" value="OS06G0125300 PROTEIN"/>
    <property type="match status" value="1"/>
</dbReference>
<name>A0A5J9TBH5_9POAL</name>
<accession>A0A5J9TBH5</accession>
<dbReference type="Gramene" id="TVU08665">
    <property type="protein sequence ID" value="TVU08665"/>
    <property type="gene ID" value="EJB05_42076"/>
</dbReference>
<dbReference type="Pfam" id="PF13041">
    <property type="entry name" value="PPR_2"/>
    <property type="match status" value="2"/>
</dbReference>
<dbReference type="Proteomes" id="UP000324897">
    <property type="component" value="Chromosome 3"/>
</dbReference>
<evidence type="ECO:0000313" key="4">
    <source>
        <dbReference type="EMBL" id="TVU08665.1"/>
    </source>
</evidence>
<dbReference type="OrthoDB" id="185373at2759"/>
<keyword evidence="1" id="KW-0677">Repeat</keyword>
<comment type="caution">
    <text evidence="4">The sequence shown here is derived from an EMBL/GenBank/DDBJ whole genome shotgun (WGS) entry which is preliminary data.</text>
</comment>
<organism evidence="4 5">
    <name type="scientific">Eragrostis curvula</name>
    <name type="common">weeping love grass</name>
    <dbReference type="NCBI Taxonomy" id="38414"/>
    <lineage>
        <taxon>Eukaryota</taxon>
        <taxon>Viridiplantae</taxon>
        <taxon>Streptophyta</taxon>
        <taxon>Embryophyta</taxon>
        <taxon>Tracheophyta</taxon>
        <taxon>Spermatophyta</taxon>
        <taxon>Magnoliopsida</taxon>
        <taxon>Liliopsida</taxon>
        <taxon>Poales</taxon>
        <taxon>Poaceae</taxon>
        <taxon>PACMAD clade</taxon>
        <taxon>Chloridoideae</taxon>
        <taxon>Eragrostideae</taxon>
        <taxon>Eragrostidinae</taxon>
        <taxon>Eragrostis</taxon>
    </lineage>
</organism>
<protein>
    <recommendedName>
        <fullName evidence="6">Pentacotripeptide-repeat region of PRORP domain-containing protein</fullName>
    </recommendedName>
</protein>
<dbReference type="Gene3D" id="1.25.40.10">
    <property type="entry name" value="Tetratricopeptide repeat domain"/>
    <property type="match status" value="3"/>
</dbReference>
<keyword evidence="2" id="KW-0809">Transit peptide</keyword>
<dbReference type="GO" id="GO:0007005">
    <property type="term" value="P:mitochondrion organization"/>
    <property type="evidence" value="ECO:0007669"/>
    <property type="project" value="TreeGrafter"/>
</dbReference>
<feature type="repeat" description="PPR" evidence="3">
    <location>
        <begin position="338"/>
        <end position="372"/>
    </location>
</feature>
<feature type="repeat" description="PPR" evidence="3">
    <location>
        <begin position="268"/>
        <end position="302"/>
    </location>
</feature>